<evidence type="ECO:0000313" key="3">
    <source>
        <dbReference type="Proteomes" id="UP000182152"/>
    </source>
</evidence>
<dbReference type="InterPro" id="IPR052509">
    <property type="entry name" value="Metal_resp_DNA-bind_regulator"/>
</dbReference>
<sequence length="94" mass="10714">MSLVAPKHGYNVIQEIKEWTSGEVILAAGTMYSALENLLKKGWIVAIESDDKRRKIYELTEQGVEVVSKDYNRMLRNVELYQNVVSKKGGRNNV</sequence>
<protein>
    <submittedName>
        <fullName evidence="2">Transcriptional regulator</fullName>
    </submittedName>
</protein>
<comment type="caution">
    <text evidence="2">The sequence shown here is derived from an EMBL/GenBank/DDBJ whole genome shotgun (WGS) entry which is preliminary data.</text>
</comment>
<dbReference type="EMBL" id="JXLB01000003">
    <property type="protein sequence ID" value="OJG83516.1"/>
    <property type="molecule type" value="Genomic_DNA"/>
</dbReference>
<keyword evidence="3" id="KW-1185">Reference proteome</keyword>
<gene>
    <name evidence="2" type="ORF">RV14_GL001394</name>
</gene>
<dbReference type="Proteomes" id="UP000182152">
    <property type="component" value="Unassembled WGS sequence"/>
</dbReference>
<evidence type="ECO:0000259" key="1">
    <source>
        <dbReference type="Pfam" id="PF03551"/>
    </source>
</evidence>
<dbReference type="RefSeq" id="WP_425429248.1">
    <property type="nucleotide sequence ID" value="NZ_JXLB01000003.1"/>
</dbReference>
<dbReference type="InterPro" id="IPR005149">
    <property type="entry name" value="Tscrpt_reg_PadR_N"/>
</dbReference>
<name>A0A1L8WR79_9ENTE</name>
<dbReference type="PANTHER" id="PTHR33169:SF13">
    <property type="entry name" value="PADR-FAMILY TRANSCRIPTIONAL REGULATOR"/>
    <property type="match status" value="1"/>
</dbReference>
<dbReference type="AlphaFoldDB" id="A0A1L8WR79"/>
<organism evidence="2 3">
    <name type="scientific">Enterococcus ratti</name>
    <dbReference type="NCBI Taxonomy" id="150033"/>
    <lineage>
        <taxon>Bacteria</taxon>
        <taxon>Bacillati</taxon>
        <taxon>Bacillota</taxon>
        <taxon>Bacilli</taxon>
        <taxon>Lactobacillales</taxon>
        <taxon>Enterococcaceae</taxon>
        <taxon>Enterococcus</taxon>
    </lineage>
</organism>
<dbReference type="InterPro" id="IPR036390">
    <property type="entry name" value="WH_DNA-bd_sf"/>
</dbReference>
<reference evidence="2 3" key="1">
    <citation type="submission" date="2014-12" db="EMBL/GenBank/DDBJ databases">
        <title>Draft genome sequences of 29 type strains of Enterococci.</title>
        <authorList>
            <person name="Zhong Z."/>
            <person name="Sun Z."/>
            <person name="Liu W."/>
            <person name="Zhang W."/>
            <person name="Zhang H."/>
        </authorList>
    </citation>
    <scope>NUCLEOTIDE SEQUENCE [LARGE SCALE GENOMIC DNA]</scope>
    <source>
        <strain evidence="2 3">DSM 15687</strain>
    </source>
</reference>
<dbReference type="InterPro" id="IPR036388">
    <property type="entry name" value="WH-like_DNA-bd_sf"/>
</dbReference>
<feature type="domain" description="Transcription regulator PadR N-terminal" evidence="1">
    <location>
        <begin position="5"/>
        <end position="66"/>
    </location>
</feature>
<dbReference type="PANTHER" id="PTHR33169">
    <property type="entry name" value="PADR-FAMILY TRANSCRIPTIONAL REGULATOR"/>
    <property type="match status" value="1"/>
</dbReference>
<accession>A0A1L8WR79</accession>
<proteinExistence type="predicted"/>
<dbReference type="Gene3D" id="1.10.10.10">
    <property type="entry name" value="Winged helix-like DNA-binding domain superfamily/Winged helix DNA-binding domain"/>
    <property type="match status" value="1"/>
</dbReference>
<evidence type="ECO:0000313" key="2">
    <source>
        <dbReference type="EMBL" id="OJG83516.1"/>
    </source>
</evidence>
<dbReference type="STRING" id="150033.RV14_GL001394"/>
<dbReference type="Pfam" id="PF03551">
    <property type="entry name" value="PadR"/>
    <property type="match status" value="1"/>
</dbReference>
<dbReference type="SUPFAM" id="SSF46785">
    <property type="entry name" value="Winged helix' DNA-binding domain"/>
    <property type="match status" value="1"/>
</dbReference>